<dbReference type="InterPro" id="IPR028299">
    <property type="entry name" value="ClpA/B_CS2"/>
</dbReference>
<dbReference type="GO" id="GO:0034605">
    <property type="term" value="P:cellular response to heat"/>
    <property type="evidence" value="ECO:0007669"/>
    <property type="project" value="TreeGrafter"/>
</dbReference>
<comment type="similarity">
    <text evidence="6">Belongs to the ClpA/ClpB family.</text>
</comment>
<dbReference type="InterPro" id="IPR003959">
    <property type="entry name" value="ATPase_AAA_core"/>
</dbReference>
<dbReference type="Proteomes" id="UP000516361">
    <property type="component" value="Chromosome"/>
</dbReference>
<dbReference type="FunFam" id="1.10.8.60:FF:000017">
    <property type="entry name" value="ATP-dependent chaperone ClpB"/>
    <property type="match status" value="1"/>
</dbReference>
<keyword evidence="2 6" id="KW-0547">Nucleotide-binding</keyword>
<dbReference type="InterPro" id="IPR018368">
    <property type="entry name" value="ClpA/B_CS1"/>
</dbReference>
<accession>A0A7G1G8Z2</accession>
<dbReference type="SUPFAM" id="SSF81923">
    <property type="entry name" value="Double Clp-N motif"/>
    <property type="match status" value="1"/>
</dbReference>
<dbReference type="InterPro" id="IPR001270">
    <property type="entry name" value="ClpA/B"/>
</dbReference>
<dbReference type="InterPro" id="IPR004176">
    <property type="entry name" value="Clp_R_N"/>
</dbReference>
<dbReference type="PROSITE" id="PS51903">
    <property type="entry name" value="CLP_R"/>
    <property type="match status" value="1"/>
</dbReference>
<keyword evidence="10" id="KW-1185">Reference proteome</keyword>
<evidence type="ECO:0000256" key="3">
    <source>
        <dbReference type="ARBA" id="ARBA00022840"/>
    </source>
</evidence>
<evidence type="ECO:0000256" key="7">
    <source>
        <dbReference type="SAM" id="Coils"/>
    </source>
</evidence>
<dbReference type="FunFam" id="3.40.50.300:FF:000025">
    <property type="entry name" value="ATP-dependent Clp protease subunit"/>
    <property type="match status" value="1"/>
</dbReference>
<dbReference type="CDD" id="cd19499">
    <property type="entry name" value="RecA-like_ClpB_Hsp104-like"/>
    <property type="match status" value="1"/>
</dbReference>
<evidence type="ECO:0000259" key="8">
    <source>
        <dbReference type="PROSITE" id="PS51903"/>
    </source>
</evidence>
<protein>
    <submittedName>
        <fullName evidence="9">Chaperone protein ClpB</fullName>
    </submittedName>
</protein>
<evidence type="ECO:0000256" key="1">
    <source>
        <dbReference type="ARBA" id="ARBA00022737"/>
    </source>
</evidence>
<dbReference type="RefSeq" id="WP_190615617.1">
    <property type="nucleotide sequence ID" value="NZ_AP018712.1"/>
</dbReference>
<dbReference type="GO" id="GO:0016887">
    <property type="term" value="F:ATP hydrolysis activity"/>
    <property type="evidence" value="ECO:0007669"/>
    <property type="project" value="InterPro"/>
</dbReference>
<dbReference type="InterPro" id="IPR041546">
    <property type="entry name" value="ClpA/ClpB_AAA_lid"/>
</dbReference>
<dbReference type="InterPro" id="IPR036628">
    <property type="entry name" value="Clp_N_dom_sf"/>
</dbReference>
<keyword evidence="1 5" id="KW-0677">Repeat</keyword>
<keyword evidence="3 6" id="KW-0067">ATP-binding</keyword>
<sequence>MRFNPEDFSEKALSAIQEANLLAQGNTNNVVTPDHLALAIIETKEPKIADVFYKNNIYHVENQLKNYIHSQNGMYSSNSNQIYLSNEVAGVFNTAKIESNKLGLKKVTLLVLLMAILMEGNSYSAKILNESTDKEKIEEVIKKYIENGEDEEMNESEDDPLKKYTVNLNQRAKAGKLMPVIGRDDEIYRMIEILSRKAKNNPVLIGDPGVGKTAIVEGLAQNIVKGFAPKFLKNKTILQLDLARLIAGSKFRGEFEERLKNVIDEVMKKQNEVILFIDELHTIIGSGAVEGGSMDAANILKPALARGEIKVIGATTMEEYRKYIEKDKALARRFQPVTIEEPSEEEAIQILNGLKESYEKHHGVEITQEAINAAVKLSSRYLNDRFLPDKSIDLIDEACAKVKLAYSESSASLDQMLDNKSKLEEKINDLTLNGKYEEAAKVKIELLDLEKNIEKEKKRENSEISNIVNEEIIAQIIEKWTGIPVTKILSDERKKLINLESEIHKRVIGQEEAVELIAQTIRKSRAGFKNPKRPNGSFLFLGPTGVGKTEIAKTIAEILFNTEEALIRLDMSEYMEKFSVSRLIGSPPGYVGYDQGGQLTEAVRRKPYSVILFDEIEKAHPDVYNILLQVLDDGILTDGKGNKVDFRNTIIILTSNIGSEQIIKSRHALGFVEDAKENYKDMKNEVMKSVEKFFKPEFINRLDEIIVFHPLSKENLKNIIKIQLKDVQNRVSENGMNLEVSEKAVEYLLEKGYNPIYGARPLRRVIEKELETPLAFKIINGNFVEGDNIIVDFEEDKLIFKKQVQS</sequence>
<dbReference type="Pfam" id="PF00004">
    <property type="entry name" value="AAA"/>
    <property type="match status" value="1"/>
</dbReference>
<dbReference type="PROSITE" id="PS00870">
    <property type="entry name" value="CLPAB_1"/>
    <property type="match status" value="1"/>
</dbReference>
<feature type="domain" description="Clp R" evidence="8">
    <location>
        <begin position="5"/>
        <end position="148"/>
    </location>
</feature>
<evidence type="ECO:0000256" key="6">
    <source>
        <dbReference type="RuleBase" id="RU004432"/>
    </source>
</evidence>
<dbReference type="Gene3D" id="4.10.860.10">
    <property type="entry name" value="UVR domain"/>
    <property type="match status" value="1"/>
</dbReference>
<dbReference type="Pfam" id="PF02861">
    <property type="entry name" value="Clp_N"/>
    <property type="match status" value="1"/>
</dbReference>
<dbReference type="GO" id="GO:0005524">
    <property type="term" value="F:ATP binding"/>
    <property type="evidence" value="ECO:0007669"/>
    <property type="project" value="UniProtKB-KW"/>
</dbReference>
<proteinExistence type="inferred from homology"/>
<dbReference type="AlphaFoldDB" id="A0A7G1G8Z2"/>
<dbReference type="EMBL" id="AP018712">
    <property type="protein sequence ID" value="BBE30532.1"/>
    <property type="molecule type" value="Genomic_DNA"/>
</dbReference>
<dbReference type="KEGG" id="ocy:OSSY52_06730"/>
<dbReference type="Gene3D" id="1.10.8.60">
    <property type="match status" value="2"/>
</dbReference>
<keyword evidence="7" id="KW-0175">Coiled coil</keyword>
<evidence type="ECO:0000313" key="10">
    <source>
        <dbReference type="Proteomes" id="UP000516361"/>
    </source>
</evidence>
<evidence type="ECO:0000256" key="5">
    <source>
        <dbReference type="PROSITE-ProRule" id="PRU01251"/>
    </source>
</evidence>
<evidence type="ECO:0000256" key="2">
    <source>
        <dbReference type="ARBA" id="ARBA00022741"/>
    </source>
</evidence>
<dbReference type="PANTHER" id="PTHR11638:SF18">
    <property type="entry name" value="HEAT SHOCK PROTEIN 104"/>
    <property type="match status" value="1"/>
</dbReference>
<dbReference type="SMART" id="SM01086">
    <property type="entry name" value="ClpB_D2-small"/>
    <property type="match status" value="1"/>
</dbReference>
<dbReference type="Gene3D" id="3.40.50.300">
    <property type="entry name" value="P-loop containing nucleotide triphosphate hydrolases"/>
    <property type="match status" value="2"/>
</dbReference>
<dbReference type="InterPro" id="IPR027417">
    <property type="entry name" value="P-loop_NTPase"/>
</dbReference>
<dbReference type="InterPro" id="IPR019489">
    <property type="entry name" value="Clp_ATPase_C"/>
</dbReference>
<dbReference type="GO" id="GO:0005737">
    <property type="term" value="C:cytoplasm"/>
    <property type="evidence" value="ECO:0007669"/>
    <property type="project" value="TreeGrafter"/>
</dbReference>
<evidence type="ECO:0000313" key="9">
    <source>
        <dbReference type="EMBL" id="BBE30532.1"/>
    </source>
</evidence>
<dbReference type="SUPFAM" id="SSF52540">
    <property type="entry name" value="P-loop containing nucleoside triphosphate hydrolases"/>
    <property type="match status" value="2"/>
</dbReference>
<dbReference type="PROSITE" id="PS00871">
    <property type="entry name" value="CLPAB_2"/>
    <property type="match status" value="1"/>
</dbReference>
<dbReference type="FunFam" id="3.40.50.300:FF:000010">
    <property type="entry name" value="Chaperone clpB 1, putative"/>
    <property type="match status" value="1"/>
</dbReference>
<dbReference type="CDD" id="cd00009">
    <property type="entry name" value="AAA"/>
    <property type="match status" value="1"/>
</dbReference>
<dbReference type="Pfam" id="PF17871">
    <property type="entry name" value="AAA_lid_9"/>
    <property type="match status" value="1"/>
</dbReference>
<dbReference type="SMART" id="SM00382">
    <property type="entry name" value="AAA"/>
    <property type="match status" value="2"/>
</dbReference>
<organism evidence="9 10">
    <name type="scientific">Tepiditoga spiralis</name>
    <dbReference type="NCBI Taxonomy" id="2108365"/>
    <lineage>
        <taxon>Bacteria</taxon>
        <taxon>Thermotogati</taxon>
        <taxon>Thermotogota</taxon>
        <taxon>Thermotogae</taxon>
        <taxon>Petrotogales</taxon>
        <taxon>Petrotogaceae</taxon>
        <taxon>Tepiditoga</taxon>
    </lineage>
</organism>
<dbReference type="Gene3D" id="1.10.1780.10">
    <property type="entry name" value="Clp, N-terminal domain"/>
    <property type="match status" value="1"/>
</dbReference>
<dbReference type="PANTHER" id="PTHR11638">
    <property type="entry name" value="ATP-DEPENDENT CLP PROTEASE"/>
    <property type="match status" value="1"/>
</dbReference>
<dbReference type="Pfam" id="PF10431">
    <property type="entry name" value="ClpB_D2-small"/>
    <property type="match status" value="1"/>
</dbReference>
<evidence type="ECO:0000256" key="4">
    <source>
        <dbReference type="ARBA" id="ARBA00023186"/>
    </source>
</evidence>
<keyword evidence="4 6" id="KW-0143">Chaperone</keyword>
<feature type="coiled-coil region" evidence="7">
    <location>
        <begin position="406"/>
        <end position="470"/>
    </location>
</feature>
<reference evidence="9 10" key="1">
    <citation type="submission" date="2018-06" db="EMBL/GenBank/DDBJ databases">
        <title>Genome sequencing of Oceanotoga sp. sy52.</title>
        <authorList>
            <person name="Mori K."/>
        </authorList>
    </citation>
    <scope>NUCLEOTIDE SEQUENCE [LARGE SCALE GENOMIC DNA]</scope>
    <source>
        <strain evidence="10">sy52</strain>
    </source>
</reference>
<gene>
    <name evidence="9" type="ORF">OSSY52_06730</name>
</gene>
<dbReference type="PRINTS" id="PR00300">
    <property type="entry name" value="CLPPROTEASEA"/>
</dbReference>
<name>A0A7G1G8Z2_9BACT</name>
<dbReference type="InterPro" id="IPR003593">
    <property type="entry name" value="AAA+_ATPase"/>
</dbReference>
<dbReference type="InterPro" id="IPR050130">
    <property type="entry name" value="ClpA_ClpB"/>
</dbReference>
<dbReference type="Pfam" id="PF07724">
    <property type="entry name" value="AAA_2"/>
    <property type="match status" value="1"/>
</dbReference>
<dbReference type="InParanoid" id="A0A7G1G8Z2"/>